<accession>A0A3M7M1S2</accession>
<evidence type="ECO:0000313" key="2">
    <source>
        <dbReference type="EMBL" id="RMZ68475.1"/>
    </source>
</evidence>
<dbReference type="Proteomes" id="UP000265663">
    <property type="component" value="Unassembled WGS sequence"/>
</dbReference>
<name>A0A3M7M1S2_9PLEO</name>
<keyword evidence="3" id="KW-1185">Reference proteome</keyword>
<feature type="region of interest" description="Disordered" evidence="1">
    <location>
        <begin position="179"/>
        <end position="317"/>
    </location>
</feature>
<protein>
    <submittedName>
        <fullName evidence="2">Uncharacterized protein</fullName>
    </submittedName>
</protein>
<feature type="compositionally biased region" description="Pro residues" evidence="1">
    <location>
        <begin position="90"/>
        <end position="101"/>
    </location>
</feature>
<proteinExistence type="predicted"/>
<dbReference type="EMBL" id="KE747816">
    <property type="protein sequence ID" value="RMZ68475.1"/>
    <property type="molecule type" value="Genomic_DNA"/>
</dbReference>
<organism evidence="2 3">
    <name type="scientific">Pyrenophora seminiperda CCB06</name>
    <dbReference type="NCBI Taxonomy" id="1302712"/>
    <lineage>
        <taxon>Eukaryota</taxon>
        <taxon>Fungi</taxon>
        <taxon>Dikarya</taxon>
        <taxon>Ascomycota</taxon>
        <taxon>Pezizomycotina</taxon>
        <taxon>Dothideomycetes</taxon>
        <taxon>Pleosporomycetidae</taxon>
        <taxon>Pleosporales</taxon>
        <taxon>Pleosporineae</taxon>
        <taxon>Pleosporaceae</taxon>
        <taxon>Pyrenophora</taxon>
    </lineage>
</organism>
<reference evidence="2 3" key="1">
    <citation type="journal article" date="2014" name="PLoS ONE">
        <title>De novo Genome Assembly of the Fungal Plant Pathogen Pyrenophora semeniperda.</title>
        <authorList>
            <person name="Soliai M.M."/>
            <person name="Meyer S.E."/>
            <person name="Udall J.A."/>
            <person name="Elzinga D.E."/>
            <person name="Hermansen R.A."/>
            <person name="Bodily P.M."/>
            <person name="Hart A.A."/>
            <person name="Coleman C.E."/>
        </authorList>
    </citation>
    <scope>NUCLEOTIDE SEQUENCE [LARGE SCALE GENOMIC DNA]</scope>
    <source>
        <strain evidence="2 3">CCB06</strain>
        <tissue evidence="2">Mycelium</tissue>
    </source>
</reference>
<feature type="compositionally biased region" description="Low complexity" evidence="1">
    <location>
        <begin position="193"/>
        <end position="202"/>
    </location>
</feature>
<evidence type="ECO:0000313" key="3">
    <source>
        <dbReference type="Proteomes" id="UP000265663"/>
    </source>
</evidence>
<feature type="compositionally biased region" description="Low complexity" evidence="1">
    <location>
        <begin position="306"/>
        <end position="317"/>
    </location>
</feature>
<evidence type="ECO:0000256" key="1">
    <source>
        <dbReference type="SAM" id="MobiDB-lite"/>
    </source>
</evidence>
<dbReference type="OrthoDB" id="3788029at2759"/>
<dbReference type="AlphaFoldDB" id="A0A3M7M1S2"/>
<sequence length="317" mass="35161">MNTMNMTASSVSTRTILELDTPAIHDPTHAPLVDLHSFMISHALFVANTYRLLPEIYELVYQTLYKLQSHSQMAPQSRPAASHNMRKRGPPSPDPDTPAPPVIILSQSGPALVPRSQVPDGADQGRVPTSSRSYVSPLSKLLRIHVTTSEVAEEASLLLTRQISHRRITLLLQLLSSPPPRLRLANPRRRLRPQTPHLQLPRTHPPPPPHQGLRLTSPPLLQHQFHRPKTHHQPTSPTTTTLPPPPPRNPSHRKPANMGSKVSKLKEKSSEGKLQPSQARQDKEEMKEPSNYYTTRSKSMRKKAAKGGAPEGAPGLP</sequence>
<gene>
    <name evidence="2" type="ORF">GMOD_00008181</name>
</gene>
<feature type="region of interest" description="Disordered" evidence="1">
    <location>
        <begin position="72"/>
        <end position="133"/>
    </location>
</feature>